<name>A0ABW1JH02_9ACTN</name>
<dbReference type="InterPro" id="IPR053173">
    <property type="entry name" value="SAM-binding_MTase"/>
</dbReference>
<dbReference type="CDD" id="cd02440">
    <property type="entry name" value="AdoMet_MTases"/>
    <property type="match status" value="1"/>
</dbReference>
<dbReference type="GO" id="GO:0008168">
    <property type="term" value="F:methyltransferase activity"/>
    <property type="evidence" value="ECO:0007669"/>
    <property type="project" value="UniProtKB-KW"/>
</dbReference>
<dbReference type="PANTHER" id="PTHR45128:SF2">
    <property type="entry name" value="METHYLTRANSFERASE DOMAIN-CONTAINING PROTEIN"/>
    <property type="match status" value="1"/>
</dbReference>
<dbReference type="InterPro" id="IPR025714">
    <property type="entry name" value="Methyltranfer_dom"/>
</dbReference>
<keyword evidence="3" id="KW-0808">Transferase</keyword>
<evidence type="ECO:0000259" key="2">
    <source>
        <dbReference type="Pfam" id="PF21320"/>
    </source>
</evidence>
<protein>
    <submittedName>
        <fullName evidence="3">Class I SAM-dependent methyltransferase</fullName>
    </submittedName>
</protein>
<comment type="caution">
    <text evidence="3">The sequence shown here is derived from an EMBL/GenBank/DDBJ whole genome shotgun (WGS) entry which is preliminary data.</text>
</comment>
<dbReference type="EMBL" id="JBHSRD010000006">
    <property type="protein sequence ID" value="MFC6008651.1"/>
    <property type="molecule type" value="Genomic_DNA"/>
</dbReference>
<dbReference type="PANTHER" id="PTHR45128">
    <property type="entry name" value="METHYLTRANSFERASE TYPE 11"/>
    <property type="match status" value="1"/>
</dbReference>
<dbReference type="InterPro" id="IPR029063">
    <property type="entry name" value="SAM-dependent_MTases_sf"/>
</dbReference>
<dbReference type="Pfam" id="PF21320">
    <property type="entry name" value="WHD_Rv2258c"/>
    <property type="match status" value="1"/>
</dbReference>
<keyword evidence="3" id="KW-0489">Methyltransferase</keyword>
<dbReference type="InterPro" id="IPR048711">
    <property type="entry name" value="WHD_Rv2258c"/>
</dbReference>
<reference evidence="4" key="1">
    <citation type="journal article" date="2019" name="Int. J. Syst. Evol. Microbiol.">
        <title>The Global Catalogue of Microorganisms (GCM) 10K type strain sequencing project: providing services to taxonomists for standard genome sequencing and annotation.</title>
        <authorList>
            <consortium name="The Broad Institute Genomics Platform"/>
            <consortium name="The Broad Institute Genome Sequencing Center for Infectious Disease"/>
            <person name="Wu L."/>
            <person name="Ma J."/>
        </authorList>
    </citation>
    <scope>NUCLEOTIDE SEQUENCE [LARGE SCALE GENOMIC DNA]</scope>
    <source>
        <strain evidence="4">KACC 14249</strain>
    </source>
</reference>
<feature type="domain" description="Methyltransferase" evidence="1">
    <location>
        <begin position="185"/>
        <end position="292"/>
    </location>
</feature>
<dbReference type="InterPro" id="IPR036388">
    <property type="entry name" value="WH-like_DNA-bd_sf"/>
</dbReference>
<evidence type="ECO:0000313" key="3">
    <source>
        <dbReference type="EMBL" id="MFC6008651.1"/>
    </source>
</evidence>
<organism evidence="3 4">
    <name type="scientific">Angustibacter luteus</name>
    <dbReference type="NCBI Taxonomy" id="658456"/>
    <lineage>
        <taxon>Bacteria</taxon>
        <taxon>Bacillati</taxon>
        <taxon>Actinomycetota</taxon>
        <taxon>Actinomycetes</taxon>
        <taxon>Kineosporiales</taxon>
        <taxon>Kineosporiaceae</taxon>
    </lineage>
</organism>
<dbReference type="Pfam" id="PF13847">
    <property type="entry name" value="Methyltransf_31"/>
    <property type="match status" value="1"/>
</dbReference>
<dbReference type="Gene3D" id="1.10.10.10">
    <property type="entry name" value="Winged helix-like DNA-binding domain superfamily/Winged helix DNA-binding domain"/>
    <property type="match status" value="1"/>
</dbReference>
<dbReference type="Proteomes" id="UP001596189">
    <property type="component" value="Unassembled WGS sequence"/>
</dbReference>
<dbReference type="InterPro" id="IPR036390">
    <property type="entry name" value="WH_DNA-bd_sf"/>
</dbReference>
<keyword evidence="4" id="KW-1185">Reference proteome</keyword>
<sequence>MDRPTTPTTPTTTERPIDPYKLMAFVFRAVDEVGAALNTALVVMGDELGYYRALADGTPTTPAELAERTSTDEHYAREWLSAQAAGGYVEYDAQTRRFTLPAEQAAALTDPSSPAYLPGFFQIAHGTVRDAPSIIEAARDGDGLGWHAHNADVHVGCERFFRTMYNAHLIGEWLPALDGVVDKLERGGKVADVGCGHGASTILMAQAFPNATFVGSDYHEGSIEIARQRAQEAGVGDRITFEVAPATGFSGSDFDLVTMFDCLHDMGDPVGAARHVKEAIAADGTWMVVEPMAGDHVEDNLNPVGRAFYGFSTLLCTPASLSQDVGLALGTQAGPAKIRDVATAAGFGRFRPAASTPFNNVLEVRP</sequence>
<dbReference type="SUPFAM" id="SSF46785">
    <property type="entry name" value="Winged helix' DNA-binding domain"/>
    <property type="match status" value="1"/>
</dbReference>
<dbReference type="Gene3D" id="3.40.50.150">
    <property type="entry name" value="Vaccinia Virus protein VP39"/>
    <property type="match status" value="1"/>
</dbReference>
<dbReference type="RefSeq" id="WP_378227117.1">
    <property type="nucleotide sequence ID" value="NZ_BAABFP010000002.1"/>
</dbReference>
<dbReference type="SUPFAM" id="SSF53335">
    <property type="entry name" value="S-adenosyl-L-methionine-dependent methyltransferases"/>
    <property type="match status" value="1"/>
</dbReference>
<evidence type="ECO:0000259" key="1">
    <source>
        <dbReference type="Pfam" id="PF13847"/>
    </source>
</evidence>
<feature type="domain" description="S-adenosylmethionine-dependent methyltransferase Rv2258c-like winged HTH" evidence="2">
    <location>
        <begin position="40"/>
        <end position="109"/>
    </location>
</feature>
<gene>
    <name evidence="3" type="ORF">ACFQDO_16065</name>
</gene>
<dbReference type="GO" id="GO:0032259">
    <property type="term" value="P:methylation"/>
    <property type="evidence" value="ECO:0007669"/>
    <property type="project" value="UniProtKB-KW"/>
</dbReference>
<proteinExistence type="predicted"/>
<evidence type="ECO:0000313" key="4">
    <source>
        <dbReference type="Proteomes" id="UP001596189"/>
    </source>
</evidence>
<accession>A0ABW1JH02</accession>